<dbReference type="SUPFAM" id="SSF75011">
    <property type="entry name" value="3-carboxy-cis,cis-mucoante lactonizing enzyme"/>
    <property type="match status" value="1"/>
</dbReference>
<comment type="caution">
    <text evidence="1">The sequence shown here is derived from an EMBL/GenBank/DDBJ whole genome shotgun (WGS) entry which is preliminary data.</text>
</comment>
<name>A0A7W7T4C8_9PSEU</name>
<proteinExistence type="predicted"/>
<accession>A0A7W7T4C8</accession>
<dbReference type="Gene3D" id="2.130.10.10">
    <property type="entry name" value="YVTN repeat-like/Quinoprotein amine dehydrogenase"/>
    <property type="match status" value="2"/>
</dbReference>
<dbReference type="InterPro" id="IPR051200">
    <property type="entry name" value="Host-pathogen_enzymatic-act"/>
</dbReference>
<keyword evidence="2" id="KW-1185">Reference proteome</keyword>
<evidence type="ECO:0000313" key="2">
    <source>
        <dbReference type="Proteomes" id="UP000542674"/>
    </source>
</evidence>
<dbReference type="InterPro" id="IPR015943">
    <property type="entry name" value="WD40/YVTN_repeat-like_dom_sf"/>
</dbReference>
<dbReference type="AlphaFoldDB" id="A0A7W7T4C8"/>
<dbReference type="Proteomes" id="UP000542674">
    <property type="component" value="Unassembled WGS sequence"/>
</dbReference>
<organism evidence="1 2">
    <name type="scientific">Saccharothrix violaceirubra</name>
    <dbReference type="NCBI Taxonomy" id="413306"/>
    <lineage>
        <taxon>Bacteria</taxon>
        <taxon>Bacillati</taxon>
        <taxon>Actinomycetota</taxon>
        <taxon>Actinomycetes</taxon>
        <taxon>Pseudonocardiales</taxon>
        <taxon>Pseudonocardiaceae</taxon>
        <taxon>Saccharothrix</taxon>
    </lineage>
</organism>
<dbReference type="PANTHER" id="PTHR47197:SF3">
    <property type="entry name" value="DIHYDRO-HEME D1 DEHYDROGENASE"/>
    <property type="match status" value="1"/>
</dbReference>
<protein>
    <submittedName>
        <fullName evidence="1">DNA-binding beta-propeller fold protein YncE</fullName>
    </submittedName>
</protein>
<gene>
    <name evidence="1" type="ORF">F4559_003683</name>
</gene>
<dbReference type="GO" id="GO:0003677">
    <property type="term" value="F:DNA binding"/>
    <property type="evidence" value="ECO:0007669"/>
    <property type="project" value="UniProtKB-KW"/>
</dbReference>
<sequence>MIGVVAALGLLAACAADISGDDEVEITMVPLGRLSPGHLVVAPDGRSSYFASATFSEEDKRVQVLDNARREIVATYTFDTDPDDTWVRGMALSGDGRWLHVITSHRLVVLDTATGATAATVVPPDTVGLGALAVARDGRHVYLFDDQSALLGLPGRIFVVDVGTATVVGQTALKRDLANGALVSPDGTRLYATTSGWSKNRTESQVALETYDITTTTPRFVSDIGLLPPNQGVYHPALNPVLSDDGQRIYAVGSYRDLLVVDPVHERLVATIPVDNGGEHVRAVAVRHDGSAVYVARDQRTAADGPVVAVVDTATARIVDTLVGFEDDYIPALAVAPGDDTLYTASVTDPGTDTRYGAAQIVDLDDQGT</sequence>
<reference evidence="1 2" key="1">
    <citation type="submission" date="2020-08" db="EMBL/GenBank/DDBJ databases">
        <title>Sequencing the genomes of 1000 actinobacteria strains.</title>
        <authorList>
            <person name="Klenk H.-P."/>
        </authorList>
    </citation>
    <scope>NUCLEOTIDE SEQUENCE [LARGE SCALE GENOMIC DNA]</scope>
    <source>
        <strain evidence="1 2">DSM 45084</strain>
    </source>
</reference>
<dbReference type="RefSeq" id="WP_184670251.1">
    <property type="nucleotide sequence ID" value="NZ_BAABAI010000026.1"/>
</dbReference>
<keyword evidence="1" id="KW-0238">DNA-binding</keyword>
<dbReference type="PANTHER" id="PTHR47197">
    <property type="entry name" value="PROTEIN NIRF"/>
    <property type="match status" value="1"/>
</dbReference>
<dbReference type="EMBL" id="JACHJS010000001">
    <property type="protein sequence ID" value="MBB4966324.1"/>
    <property type="molecule type" value="Genomic_DNA"/>
</dbReference>
<evidence type="ECO:0000313" key="1">
    <source>
        <dbReference type="EMBL" id="MBB4966324.1"/>
    </source>
</evidence>